<keyword evidence="2" id="KW-1185">Reference proteome</keyword>
<reference evidence="1 2" key="1">
    <citation type="submission" date="2015-07" db="EMBL/GenBank/DDBJ databases">
        <title>The genome of Eufriesea mexicana.</title>
        <authorList>
            <person name="Pan H."/>
            <person name="Kapheim K."/>
        </authorList>
    </citation>
    <scope>NUCLEOTIDE SEQUENCE [LARGE SCALE GENOMIC DNA]</scope>
    <source>
        <strain evidence="1">0111107269</strain>
        <tissue evidence="1">Whole body</tissue>
    </source>
</reference>
<organism evidence="1 2">
    <name type="scientific">Eufriesea mexicana</name>
    <dbReference type="NCBI Taxonomy" id="516756"/>
    <lineage>
        <taxon>Eukaryota</taxon>
        <taxon>Metazoa</taxon>
        <taxon>Ecdysozoa</taxon>
        <taxon>Arthropoda</taxon>
        <taxon>Hexapoda</taxon>
        <taxon>Insecta</taxon>
        <taxon>Pterygota</taxon>
        <taxon>Neoptera</taxon>
        <taxon>Endopterygota</taxon>
        <taxon>Hymenoptera</taxon>
        <taxon>Apocrita</taxon>
        <taxon>Aculeata</taxon>
        <taxon>Apoidea</taxon>
        <taxon>Anthophila</taxon>
        <taxon>Apidae</taxon>
        <taxon>Eufriesea</taxon>
    </lineage>
</organism>
<proteinExistence type="predicted"/>
<name>A0A310S6U2_9HYME</name>
<accession>A0A310S6U2</accession>
<evidence type="ECO:0000313" key="1">
    <source>
        <dbReference type="EMBL" id="OAD46958.1"/>
    </source>
</evidence>
<dbReference type="Proteomes" id="UP000250275">
    <property type="component" value="Unassembled WGS sequence"/>
</dbReference>
<protein>
    <submittedName>
        <fullName evidence="1">Uncharacterized protein</fullName>
    </submittedName>
</protein>
<evidence type="ECO:0000313" key="2">
    <source>
        <dbReference type="Proteomes" id="UP000250275"/>
    </source>
</evidence>
<sequence>MTKIPAHGVIYLSNPDSKSHTMLSFMLHRVKVNFAVARLERKAGNRQFQLNFEPWISARIQRVSDTTSVRKRKRVKTLENEVIDLEGMLVGFEKIQVCSDGLFERMILELIVEMRHTLYLFVPGKHVKSTPTDDASRLLGYTNNGDDFAYAILSPSNVFTKKSSKLRHILNLHPAFKNELHNH</sequence>
<gene>
    <name evidence="1" type="ORF">WN48_06226</name>
</gene>
<dbReference type="AlphaFoldDB" id="A0A310S6U2"/>
<dbReference type="EMBL" id="KQ797310">
    <property type="protein sequence ID" value="OAD46958.1"/>
    <property type="molecule type" value="Genomic_DNA"/>
</dbReference>